<dbReference type="SUPFAM" id="SSF55729">
    <property type="entry name" value="Acyl-CoA N-acyltransferases (Nat)"/>
    <property type="match status" value="1"/>
</dbReference>
<dbReference type="PANTHER" id="PTHR43451:SF1">
    <property type="entry name" value="ACETYLTRANSFERASE"/>
    <property type="match status" value="1"/>
</dbReference>
<comment type="caution">
    <text evidence="2">The sequence shown here is derived from an EMBL/GenBank/DDBJ whole genome shotgun (WGS) entry which is preliminary data.</text>
</comment>
<dbReference type="InterPro" id="IPR000182">
    <property type="entry name" value="GNAT_dom"/>
</dbReference>
<gene>
    <name evidence="2" type="ORF">C7T94_11800</name>
</gene>
<name>A0A2T3HLE5_9SPHI</name>
<accession>A0A2T3HLE5</accession>
<dbReference type="PANTHER" id="PTHR43451">
    <property type="entry name" value="ACETYLTRANSFERASE (GNAT) FAMILY PROTEIN"/>
    <property type="match status" value="1"/>
</dbReference>
<keyword evidence="3" id="KW-1185">Reference proteome</keyword>
<sequence>MTMKNEISIRPATAADAAALSEMICANAKTTLLPHYSREQWQIFLNYYSPEAMHAKIEKQHIFCAWFDGKIVGTVALENAFVYGFYTRLEYRNMGIGQFMMQHLERFAIAIGISSIELAASPEGLSFYLANGWEKVKDITIEHGGVGFQETLMVKHLESQRKR</sequence>
<proteinExistence type="predicted"/>
<dbReference type="CDD" id="cd04301">
    <property type="entry name" value="NAT_SF"/>
    <property type="match status" value="1"/>
</dbReference>
<dbReference type="Gene3D" id="3.40.630.30">
    <property type="match status" value="1"/>
</dbReference>
<dbReference type="Proteomes" id="UP000240912">
    <property type="component" value="Unassembled WGS sequence"/>
</dbReference>
<protein>
    <recommendedName>
        <fullName evidence="1">N-acetyltransferase domain-containing protein</fullName>
    </recommendedName>
</protein>
<dbReference type="InterPro" id="IPR016181">
    <property type="entry name" value="Acyl_CoA_acyltransferase"/>
</dbReference>
<dbReference type="AlphaFoldDB" id="A0A2T3HLE5"/>
<dbReference type="InterPro" id="IPR052564">
    <property type="entry name" value="N-acetyltrans/Recomb-assoc"/>
</dbReference>
<reference evidence="2 3" key="1">
    <citation type="submission" date="2018-03" db="EMBL/GenBank/DDBJ databases">
        <authorList>
            <person name="Keele B.F."/>
        </authorList>
    </citation>
    <scope>NUCLEOTIDE SEQUENCE [LARGE SCALE GENOMIC DNA]</scope>
    <source>
        <strain evidence="2 3">YL28-9</strain>
    </source>
</reference>
<feature type="domain" description="N-acetyltransferase" evidence="1">
    <location>
        <begin position="7"/>
        <end position="158"/>
    </location>
</feature>
<organism evidence="2 3">
    <name type="scientific">Pedobacter yulinensis</name>
    <dbReference type="NCBI Taxonomy" id="2126353"/>
    <lineage>
        <taxon>Bacteria</taxon>
        <taxon>Pseudomonadati</taxon>
        <taxon>Bacteroidota</taxon>
        <taxon>Sphingobacteriia</taxon>
        <taxon>Sphingobacteriales</taxon>
        <taxon>Sphingobacteriaceae</taxon>
        <taxon>Pedobacter</taxon>
    </lineage>
</organism>
<dbReference type="OrthoDB" id="1178186at2"/>
<evidence type="ECO:0000259" key="1">
    <source>
        <dbReference type="PROSITE" id="PS51186"/>
    </source>
</evidence>
<evidence type="ECO:0000313" key="3">
    <source>
        <dbReference type="Proteomes" id="UP000240912"/>
    </source>
</evidence>
<dbReference type="Pfam" id="PF13673">
    <property type="entry name" value="Acetyltransf_10"/>
    <property type="match status" value="1"/>
</dbReference>
<evidence type="ECO:0000313" key="2">
    <source>
        <dbReference type="EMBL" id="PST83267.1"/>
    </source>
</evidence>
<dbReference type="EMBL" id="PYLS01000005">
    <property type="protein sequence ID" value="PST83267.1"/>
    <property type="molecule type" value="Genomic_DNA"/>
</dbReference>
<dbReference type="GO" id="GO:0016747">
    <property type="term" value="F:acyltransferase activity, transferring groups other than amino-acyl groups"/>
    <property type="evidence" value="ECO:0007669"/>
    <property type="project" value="InterPro"/>
</dbReference>
<dbReference type="PROSITE" id="PS51186">
    <property type="entry name" value="GNAT"/>
    <property type="match status" value="1"/>
</dbReference>